<dbReference type="PRINTS" id="PR01035">
    <property type="entry name" value="TCRTETA"/>
</dbReference>
<accession>K6P432</accession>
<organism evidence="10 11">
    <name type="scientific">Thermaerobacter subterraneus DSM 13965</name>
    <dbReference type="NCBI Taxonomy" id="867903"/>
    <lineage>
        <taxon>Bacteria</taxon>
        <taxon>Bacillati</taxon>
        <taxon>Bacillota</taxon>
        <taxon>Clostridia</taxon>
        <taxon>Eubacteriales</taxon>
        <taxon>Clostridiales Family XVII. Incertae Sedis</taxon>
        <taxon>Thermaerobacter</taxon>
    </lineage>
</organism>
<feature type="transmembrane region" description="Helical" evidence="8">
    <location>
        <begin position="109"/>
        <end position="126"/>
    </location>
</feature>
<proteinExistence type="predicted"/>
<keyword evidence="11" id="KW-1185">Reference proteome</keyword>
<dbReference type="InterPro" id="IPR020846">
    <property type="entry name" value="MFS_dom"/>
</dbReference>
<dbReference type="GO" id="GO:0022857">
    <property type="term" value="F:transmembrane transporter activity"/>
    <property type="evidence" value="ECO:0007669"/>
    <property type="project" value="InterPro"/>
</dbReference>
<evidence type="ECO:0000256" key="7">
    <source>
        <dbReference type="SAM" id="MobiDB-lite"/>
    </source>
</evidence>
<feature type="transmembrane region" description="Helical" evidence="8">
    <location>
        <begin position="401"/>
        <end position="418"/>
    </location>
</feature>
<name>K6P432_9FIRM</name>
<dbReference type="AlphaFoldDB" id="K6P432"/>
<reference evidence="10" key="2">
    <citation type="submission" date="2012-10" db="EMBL/GenBank/DDBJ databases">
        <title>Improved high-quality draft of Thermaerobacter subterraneus C21, DSM 13965.</title>
        <authorList>
            <consortium name="DOE Joint Genome Institute"/>
            <person name="Eisen J."/>
            <person name="Huntemann M."/>
            <person name="Wei C.-L."/>
            <person name="Han J."/>
            <person name="Detter J.C."/>
            <person name="Han C."/>
            <person name="Tapia R."/>
            <person name="Chen A."/>
            <person name="Kyrpides N."/>
            <person name="Mavromatis K."/>
            <person name="Markowitz V."/>
            <person name="Szeto E."/>
            <person name="Ivanova N."/>
            <person name="Mikhailova N."/>
            <person name="Ovchinnikova G."/>
            <person name="Pagani I."/>
            <person name="Pati A."/>
            <person name="Goodwin L."/>
            <person name="Nordberg H.P."/>
            <person name="Cantor M.N."/>
            <person name="Hua S.X."/>
            <person name="Woyke T."/>
            <person name="Eisen J."/>
            <person name="Klenk H.-P."/>
        </authorList>
    </citation>
    <scope>NUCLEOTIDE SEQUENCE [LARGE SCALE GENOMIC DNA]</scope>
    <source>
        <strain evidence="10">DSM 13965</strain>
    </source>
</reference>
<dbReference type="InterPro" id="IPR050171">
    <property type="entry name" value="MFS_Transporters"/>
</dbReference>
<dbReference type="Pfam" id="PF07690">
    <property type="entry name" value="MFS_1"/>
    <property type="match status" value="1"/>
</dbReference>
<dbReference type="HOGENOM" id="CLU_053107_0_0_9"/>
<dbReference type="InterPro" id="IPR001958">
    <property type="entry name" value="Tet-R_TetA/multi-R_MdtG-like"/>
</dbReference>
<keyword evidence="2" id="KW-0813">Transport</keyword>
<evidence type="ECO:0000259" key="9">
    <source>
        <dbReference type="PROSITE" id="PS50850"/>
    </source>
</evidence>
<feature type="transmembrane region" description="Helical" evidence="8">
    <location>
        <begin position="195"/>
        <end position="213"/>
    </location>
</feature>
<feature type="transmembrane region" description="Helical" evidence="8">
    <location>
        <begin position="46"/>
        <end position="64"/>
    </location>
</feature>
<keyword evidence="5 8" id="KW-1133">Transmembrane helix</keyword>
<evidence type="ECO:0000256" key="5">
    <source>
        <dbReference type="ARBA" id="ARBA00022989"/>
    </source>
</evidence>
<evidence type="ECO:0000313" key="11">
    <source>
        <dbReference type="Proteomes" id="UP000005710"/>
    </source>
</evidence>
<evidence type="ECO:0000256" key="8">
    <source>
        <dbReference type="SAM" id="Phobius"/>
    </source>
</evidence>
<comment type="caution">
    <text evidence="10">The sequence shown here is derived from an EMBL/GenBank/DDBJ whole genome shotgun (WGS) entry which is preliminary data.</text>
</comment>
<dbReference type="PROSITE" id="PS50850">
    <property type="entry name" value="MFS"/>
    <property type="match status" value="1"/>
</dbReference>
<dbReference type="InterPro" id="IPR036259">
    <property type="entry name" value="MFS_trans_sf"/>
</dbReference>
<keyword evidence="3" id="KW-1003">Cell membrane</keyword>
<evidence type="ECO:0000256" key="4">
    <source>
        <dbReference type="ARBA" id="ARBA00022692"/>
    </source>
</evidence>
<dbReference type="EMBL" id="AENY02000002">
    <property type="protein sequence ID" value="EKP95815.1"/>
    <property type="molecule type" value="Genomic_DNA"/>
</dbReference>
<feature type="region of interest" description="Disordered" evidence="7">
    <location>
        <begin position="427"/>
        <end position="469"/>
    </location>
</feature>
<keyword evidence="6 8" id="KW-0472">Membrane</keyword>
<evidence type="ECO:0000256" key="2">
    <source>
        <dbReference type="ARBA" id="ARBA00022448"/>
    </source>
</evidence>
<keyword evidence="4 8" id="KW-0812">Transmembrane</keyword>
<dbReference type="Proteomes" id="UP000005710">
    <property type="component" value="Unassembled WGS sequence"/>
</dbReference>
<dbReference type="PANTHER" id="PTHR23517">
    <property type="entry name" value="RESISTANCE PROTEIN MDTM, PUTATIVE-RELATED-RELATED"/>
    <property type="match status" value="1"/>
</dbReference>
<feature type="transmembrane region" description="Helical" evidence="8">
    <location>
        <begin position="168"/>
        <end position="189"/>
    </location>
</feature>
<dbReference type="GO" id="GO:0005886">
    <property type="term" value="C:plasma membrane"/>
    <property type="evidence" value="ECO:0007669"/>
    <property type="project" value="UniProtKB-SubCell"/>
</dbReference>
<reference evidence="10" key="1">
    <citation type="submission" date="2010-10" db="EMBL/GenBank/DDBJ databases">
        <authorList>
            <consortium name="US DOE Joint Genome Institute (JGI-PGF)"/>
            <person name="Lucas S."/>
            <person name="Copeland A."/>
            <person name="Lapidus A."/>
            <person name="Bruce D."/>
            <person name="Goodwin L."/>
            <person name="Pitluck S."/>
            <person name="Kyrpides N."/>
            <person name="Mavromatis K."/>
            <person name="Detter J.C."/>
            <person name="Han C."/>
            <person name="Land M."/>
            <person name="Hauser L."/>
            <person name="Markowitz V."/>
            <person name="Cheng J.-F."/>
            <person name="Hugenholtz P."/>
            <person name="Woyke T."/>
            <person name="Wu D."/>
            <person name="Pukall R."/>
            <person name="Wahrenburg C."/>
            <person name="Brambilla E."/>
            <person name="Klenk H.-P."/>
            <person name="Eisen J.A."/>
        </authorList>
    </citation>
    <scope>NUCLEOTIDE SEQUENCE [LARGE SCALE GENOMIC DNA]</scope>
    <source>
        <strain evidence="10">DSM 13965</strain>
    </source>
</reference>
<dbReference type="InterPro" id="IPR011701">
    <property type="entry name" value="MFS"/>
</dbReference>
<protein>
    <submittedName>
        <fullName evidence="10">Arabinose efflux permease family protein</fullName>
    </submittedName>
</protein>
<feature type="transmembrane region" description="Helical" evidence="8">
    <location>
        <begin position="335"/>
        <end position="358"/>
    </location>
</feature>
<feature type="transmembrane region" description="Helical" evidence="8">
    <location>
        <begin position="246"/>
        <end position="268"/>
    </location>
</feature>
<dbReference type="Gene3D" id="1.20.1250.20">
    <property type="entry name" value="MFS general substrate transporter like domains"/>
    <property type="match status" value="1"/>
</dbReference>
<evidence type="ECO:0000313" key="10">
    <source>
        <dbReference type="EMBL" id="EKP95815.1"/>
    </source>
</evidence>
<comment type="subcellular location">
    <subcellularLocation>
        <location evidence="1">Cell membrane</location>
        <topology evidence="1">Multi-pass membrane protein</topology>
    </subcellularLocation>
</comment>
<feature type="transmembrane region" description="Helical" evidence="8">
    <location>
        <begin position="274"/>
        <end position="297"/>
    </location>
</feature>
<dbReference type="STRING" id="867903.ThesuDRAFT_01575"/>
<evidence type="ECO:0000256" key="1">
    <source>
        <dbReference type="ARBA" id="ARBA00004651"/>
    </source>
</evidence>
<feature type="transmembrane region" description="Helical" evidence="8">
    <location>
        <begin position="76"/>
        <end position="97"/>
    </location>
</feature>
<feature type="domain" description="Major facilitator superfamily (MFS) profile" evidence="9">
    <location>
        <begin position="39"/>
        <end position="423"/>
    </location>
</feature>
<dbReference type="RefSeq" id="WP_006903847.1">
    <property type="nucleotide sequence ID" value="NZ_JH976535.1"/>
</dbReference>
<evidence type="ECO:0000256" key="3">
    <source>
        <dbReference type="ARBA" id="ARBA00022475"/>
    </source>
</evidence>
<feature type="compositionally biased region" description="Low complexity" evidence="7">
    <location>
        <begin position="435"/>
        <end position="449"/>
    </location>
</feature>
<evidence type="ECO:0000256" key="6">
    <source>
        <dbReference type="ARBA" id="ARBA00023136"/>
    </source>
</evidence>
<dbReference type="eggNOG" id="COG2814">
    <property type="taxonomic scope" value="Bacteria"/>
</dbReference>
<gene>
    <name evidence="10" type="ORF">ThesuDRAFT_01575</name>
</gene>
<sequence>MKDERTGTDDRRCLGSERVRPASSLVGPDEPAPLTRRQVRATLWRVNLLAALTFAVVTMSRPLFSVFAVQELGAGATWLGVIAGAYALVPLFLSLPAGGLVSRWGERPLMMAGSAGLAAGLWMAAASPSLPWMVAASLVAGMAQMLMVICTQTLVTSLGEPREREQHLAWFTTATSAGQLVGPLGGGLLADHAGFRATFAVAGLLCLSGLFLARRVHVPPTPGAAPDWRAQAGRARELLALPEMRLAILAAFSLIFSLGVNQSFYSVYVTRVLGFSTATLGMLLAVRAVMALAVRAYMGPLVTLAGGRFRVLFLAMTAGAVALGVTPLLRDVASLTLAAALLGLATGLTMPLSMLAAANSVPAAERGLAMGVRLTGNRLAELTSPLLFGPLAEWVGLGPAFHGAGLLLLAAALLSLRWRHGLDDADRLAGEGRPPRAAGAGRFGTPAFPMWRRRSSAPVRQPGAHRAGD</sequence>
<feature type="transmembrane region" description="Helical" evidence="8">
    <location>
        <begin position="309"/>
        <end position="329"/>
    </location>
</feature>
<dbReference type="SUPFAM" id="SSF103473">
    <property type="entry name" value="MFS general substrate transporter"/>
    <property type="match status" value="1"/>
</dbReference>